<keyword evidence="4" id="KW-1185">Reference proteome</keyword>
<evidence type="ECO:0000256" key="2">
    <source>
        <dbReference type="ARBA" id="ARBA00038160"/>
    </source>
</evidence>
<feature type="domain" description="CMP/dCMP-type deaminase" evidence="3">
    <location>
        <begin position="168"/>
        <end position="323"/>
    </location>
</feature>
<dbReference type="SUPFAM" id="SSF53927">
    <property type="entry name" value="Cytidine deaminase-like"/>
    <property type="match status" value="1"/>
</dbReference>
<dbReference type="AlphaFoldDB" id="A0A6P6Y5C4"/>
<dbReference type="PANTHER" id="PTHR11079">
    <property type="entry name" value="CYTOSINE DEAMINASE FAMILY MEMBER"/>
    <property type="match status" value="1"/>
</dbReference>
<dbReference type="FunCoup" id="A0A6P6Y5C4">
    <property type="interactions" value="503"/>
</dbReference>
<dbReference type="RefSeq" id="XP_027200485.1">
    <property type="nucleotide sequence ID" value="XM_027344684.1"/>
</dbReference>
<name>A0A6P6Y5C4_DERPT</name>
<reference evidence="5" key="1">
    <citation type="submission" date="2025-08" db="UniProtKB">
        <authorList>
            <consortium name="RefSeq"/>
        </authorList>
    </citation>
    <scope>IDENTIFICATION</scope>
    <source>
        <strain evidence="5">Airmid</strain>
    </source>
</reference>
<dbReference type="PROSITE" id="PS51747">
    <property type="entry name" value="CYT_DCMP_DEAMINASES_2"/>
    <property type="match status" value="1"/>
</dbReference>
<dbReference type="InParanoid" id="A0A6P6Y5C4"/>
<organism evidence="4 5">
    <name type="scientific">Dermatophagoides pteronyssinus</name>
    <name type="common">European house dust mite</name>
    <dbReference type="NCBI Taxonomy" id="6956"/>
    <lineage>
        <taxon>Eukaryota</taxon>
        <taxon>Metazoa</taxon>
        <taxon>Ecdysozoa</taxon>
        <taxon>Arthropoda</taxon>
        <taxon>Chelicerata</taxon>
        <taxon>Arachnida</taxon>
        <taxon>Acari</taxon>
        <taxon>Acariformes</taxon>
        <taxon>Sarcoptiformes</taxon>
        <taxon>Astigmata</taxon>
        <taxon>Psoroptidia</taxon>
        <taxon>Analgoidea</taxon>
        <taxon>Pyroglyphidae</taxon>
        <taxon>Dermatophagoidinae</taxon>
        <taxon>Dermatophagoides</taxon>
    </lineage>
</organism>
<dbReference type="GO" id="GO:0005634">
    <property type="term" value="C:nucleus"/>
    <property type="evidence" value="ECO:0007669"/>
    <property type="project" value="TreeGrafter"/>
</dbReference>
<dbReference type="Gene3D" id="3.40.140.10">
    <property type="entry name" value="Cytidine Deaminase, domain 2"/>
    <property type="match status" value="1"/>
</dbReference>
<dbReference type="KEGG" id="dpte:113794567"/>
<evidence type="ECO:0000313" key="5">
    <source>
        <dbReference type="RefSeq" id="XP_027200485.1"/>
    </source>
</evidence>
<dbReference type="InterPro" id="IPR002125">
    <property type="entry name" value="CMP_dCMP_dom"/>
</dbReference>
<keyword evidence="1" id="KW-0819">tRNA processing</keyword>
<dbReference type="InterPro" id="IPR016193">
    <property type="entry name" value="Cytidine_deaminase-like"/>
</dbReference>
<comment type="similarity">
    <text evidence="2">Belongs to the cytidine and deoxycytidylate deaminase family. ADAT3 subfamily.</text>
</comment>
<dbReference type="OrthoDB" id="3180714at2759"/>
<sequence length="339" mass="39608">MFCRLKKSSVKPKMFHSEPILSDIYNDDAISTVKVLVLQLSDKAKIDYIMKFLSAKLPMTKISLDHLKRINSKQGNFQIIVSKIRESSCEMDVDLIQKTIDEMDYDLREFLHGFDPDNLCIREVAASSPLTRNQFKRLSSLWPINFFEDQYIAKCLDGSIFSPNYWKQIHELMMETLNMLNNDSSRMSAIIVKDDCKRIVTKTISRIDQHPLDHAVINAVTNVSEIHRQVKKRLLEDPDSFQCDNNINHYKDDYLCTKYDCFLSQEPCIMCAMALVHSRIRRVFFYDSKTLSSTTIVNKCHDQPYTVEKLHTSPFLNHRYEVWKLSKPEIFANKKTKIV</sequence>
<dbReference type="GO" id="GO:0008033">
    <property type="term" value="P:tRNA processing"/>
    <property type="evidence" value="ECO:0007669"/>
    <property type="project" value="UniProtKB-KW"/>
</dbReference>
<dbReference type="Proteomes" id="UP000515146">
    <property type="component" value="Unplaced"/>
</dbReference>
<gene>
    <name evidence="5" type="primary">LOC113794567</name>
</gene>
<evidence type="ECO:0000256" key="1">
    <source>
        <dbReference type="ARBA" id="ARBA00022694"/>
    </source>
</evidence>
<evidence type="ECO:0000313" key="4">
    <source>
        <dbReference type="Proteomes" id="UP000515146"/>
    </source>
</evidence>
<dbReference type="Pfam" id="PF00383">
    <property type="entry name" value="dCMP_cyt_deam_1"/>
    <property type="match status" value="1"/>
</dbReference>
<accession>A0A6P6Y5C4</accession>
<dbReference type="GO" id="GO:0005737">
    <property type="term" value="C:cytoplasm"/>
    <property type="evidence" value="ECO:0007669"/>
    <property type="project" value="TreeGrafter"/>
</dbReference>
<dbReference type="GO" id="GO:0052717">
    <property type="term" value="F:tRNA-specific adenosine-34 deaminase activity"/>
    <property type="evidence" value="ECO:0007669"/>
    <property type="project" value="TreeGrafter"/>
</dbReference>
<dbReference type="OMA" id="CPLCAMA"/>
<evidence type="ECO:0000259" key="3">
    <source>
        <dbReference type="PROSITE" id="PS51747"/>
    </source>
</evidence>
<proteinExistence type="inferred from homology"/>
<protein>
    <submittedName>
        <fullName evidence="5">Probable inactive tRNA-specific adenosine deaminase-like protein 3</fullName>
    </submittedName>
</protein>
<dbReference type="PANTHER" id="PTHR11079:SF156">
    <property type="entry name" value="INACTIVE TRNA-SPECIFIC ADENOSINE DEAMINASE-LIKE PROTEIN 3-RELATED"/>
    <property type="match status" value="1"/>
</dbReference>